<keyword evidence="3 5" id="KW-0378">Hydrolase</keyword>
<dbReference type="PANTHER" id="PTHR46470:SF2">
    <property type="entry name" value="GLYCERALDEHYDE 3-PHOSPHATE PHOSPHATASE"/>
    <property type="match status" value="1"/>
</dbReference>
<gene>
    <name evidence="5" type="ORF">HMPREF0908_0839</name>
</gene>
<dbReference type="GO" id="GO:0016791">
    <property type="term" value="F:phosphatase activity"/>
    <property type="evidence" value="ECO:0007669"/>
    <property type="project" value="TreeGrafter"/>
</dbReference>
<dbReference type="InterPro" id="IPR036412">
    <property type="entry name" value="HAD-like_sf"/>
</dbReference>
<dbReference type="eggNOG" id="COG1011">
    <property type="taxonomic scope" value="Bacteria"/>
</dbReference>
<dbReference type="PANTHER" id="PTHR46470">
    <property type="entry name" value="N-ACYLNEURAMINATE-9-PHOSPHATASE"/>
    <property type="match status" value="1"/>
</dbReference>
<comment type="cofactor">
    <cofactor evidence="1">
        <name>Mg(2+)</name>
        <dbReference type="ChEBI" id="CHEBI:18420"/>
    </cofactor>
</comment>
<name>C4V2X5_9FIRM</name>
<dbReference type="HOGENOM" id="CLU_045011_8_1_9"/>
<dbReference type="InterPro" id="IPR023214">
    <property type="entry name" value="HAD_sf"/>
</dbReference>
<evidence type="ECO:0000256" key="2">
    <source>
        <dbReference type="ARBA" id="ARBA00022723"/>
    </source>
</evidence>
<dbReference type="AlphaFoldDB" id="C4V2X5"/>
<dbReference type="EMBL" id="ACLA01000011">
    <property type="protein sequence ID" value="EEQ48811.1"/>
    <property type="molecule type" value="Genomic_DNA"/>
</dbReference>
<keyword evidence="4" id="KW-0460">Magnesium</keyword>
<dbReference type="OrthoDB" id="9792518at2"/>
<dbReference type="STRING" id="638302.HMPREF0908_0839"/>
<evidence type="ECO:0000256" key="3">
    <source>
        <dbReference type="ARBA" id="ARBA00022801"/>
    </source>
</evidence>
<evidence type="ECO:0000313" key="6">
    <source>
        <dbReference type="Proteomes" id="UP000005309"/>
    </source>
</evidence>
<dbReference type="Proteomes" id="UP000005309">
    <property type="component" value="Unassembled WGS sequence"/>
</dbReference>
<dbReference type="SFLD" id="SFLDS00003">
    <property type="entry name" value="Haloacid_Dehalogenase"/>
    <property type="match status" value="1"/>
</dbReference>
<keyword evidence="6" id="KW-1185">Reference proteome</keyword>
<dbReference type="SUPFAM" id="SSF56784">
    <property type="entry name" value="HAD-like"/>
    <property type="match status" value="1"/>
</dbReference>
<dbReference type="Gene3D" id="1.10.150.240">
    <property type="entry name" value="Putative phosphatase, domain 2"/>
    <property type="match status" value="1"/>
</dbReference>
<dbReference type="InterPro" id="IPR023198">
    <property type="entry name" value="PGP-like_dom2"/>
</dbReference>
<dbReference type="Gene3D" id="3.40.50.1000">
    <property type="entry name" value="HAD superfamily/HAD-like"/>
    <property type="match status" value="1"/>
</dbReference>
<evidence type="ECO:0000256" key="1">
    <source>
        <dbReference type="ARBA" id="ARBA00001946"/>
    </source>
</evidence>
<sequence length="237" mass="27125">MSIRGVVFDVDDTLYDMAQPFYNALRRLYGERSAFDLPALFLSFRRYSDERFEESQTGKISMDEFYIYRIRKTLEEADVQTTDAQALAFQRVYMGLQYQIQLSPTIVRMLNDLRTRAKIGIITNGESTHQRKKIASLGMSKWMPEEAIIVSGDLKFRKPDQRIFQLMEERLELNGAQLLYVGDSFDLDVAGSTEAGWSAVWFNRRKRSVPSSGAGLSFTEVPSEDMLLSVVLKAVRG</sequence>
<dbReference type="RefSeq" id="WP_006689573.1">
    <property type="nucleotide sequence ID" value="NZ_GG694006.1"/>
</dbReference>
<dbReference type="SFLD" id="SFLDG01129">
    <property type="entry name" value="C1.5:_HAD__Beta-PGM__Phosphata"/>
    <property type="match status" value="1"/>
</dbReference>
<accession>C4V2X5</accession>
<evidence type="ECO:0000313" key="5">
    <source>
        <dbReference type="EMBL" id="EEQ48811.1"/>
    </source>
</evidence>
<evidence type="ECO:0000256" key="4">
    <source>
        <dbReference type="ARBA" id="ARBA00022842"/>
    </source>
</evidence>
<dbReference type="InterPro" id="IPR006439">
    <property type="entry name" value="HAD-SF_hydro_IA"/>
</dbReference>
<protein>
    <submittedName>
        <fullName evidence="5">HAD hydrolase, family IA, variant 1</fullName>
    </submittedName>
</protein>
<dbReference type="GO" id="GO:0046872">
    <property type="term" value="F:metal ion binding"/>
    <property type="evidence" value="ECO:0007669"/>
    <property type="project" value="UniProtKB-KW"/>
</dbReference>
<dbReference type="GO" id="GO:0044281">
    <property type="term" value="P:small molecule metabolic process"/>
    <property type="evidence" value="ECO:0007669"/>
    <property type="project" value="UniProtKB-ARBA"/>
</dbReference>
<dbReference type="NCBIfam" id="TIGR01549">
    <property type="entry name" value="HAD-SF-IA-v1"/>
    <property type="match status" value="1"/>
</dbReference>
<reference evidence="5 6" key="1">
    <citation type="submission" date="2009-04" db="EMBL/GenBank/DDBJ databases">
        <authorList>
            <person name="Qin X."/>
            <person name="Bachman B."/>
            <person name="Battles P."/>
            <person name="Bell A."/>
            <person name="Bess C."/>
            <person name="Bickham C."/>
            <person name="Chaboub L."/>
            <person name="Chen D."/>
            <person name="Coyle M."/>
            <person name="Deiros D.R."/>
            <person name="Dinh H."/>
            <person name="Forbes L."/>
            <person name="Fowler G."/>
            <person name="Francisco L."/>
            <person name="Fu Q."/>
            <person name="Gubbala S."/>
            <person name="Hale W."/>
            <person name="Han Y."/>
            <person name="Hemphill L."/>
            <person name="Highlander S.K."/>
            <person name="Hirani K."/>
            <person name="Hogues M."/>
            <person name="Jackson L."/>
            <person name="Jakkamsetti A."/>
            <person name="Javaid M."/>
            <person name="Jiang H."/>
            <person name="Korchina V."/>
            <person name="Kovar C."/>
            <person name="Lara F."/>
            <person name="Lee S."/>
            <person name="Mata R."/>
            <person name="Mathew T."/>
            <person name="Moen C."/>
            <person name="Morales K."/>
            <person name="Munidasa M."/>
            <person name="Nazareth L."/>
            <person name="Ngo R."/>
            <person name="Nguyen L."/>
            <person name="Okwuonu G."/>
            <person name="Ongeri F."/>
            <person name="Patil S."/>
            <person name="Petrosino J."/>
            <person name="Pham C."/>
            <person name="Pham P."/>
            <person name="Pu L.-L."/>
            <person name="Puazo M."/>
            <person name="Raj R."/>
            <person name="Reid J."/>
            <person name="Rouhana J."/>
            <person name="Saada N."/>
            <person name="Shang Y."/>
            <person name="Simmons D."/>
            <person name="Thornton R."/>
            <person name="Warren J."/>
            <person name="Weissenberger G."/>
            <person name="Zhang J."/>
            <person name="Zhang L."/>
            <person name="Zhou C."/>
            <person name="Zhu D."/>
            <person name="Muzny D."/>
            <person name="Worley K."/>
            <person name="Gibbs R."/>
        </authorList>
    </citation>
    <scope>NUCLEOTIDE SEQUENCE [LARGE SCALE GENOMIC DNA]</scope>
    <source>
        <strain evidence="5 6">ATCC 43531</strain>
    </source>
</reference>
<keyword evidence="2" id="KW-0479">Metal-binding</keyword>
<dbReference type="Pfam" id="PF00702">
    <property type="entry name" value="Hydrolase"/>
    <property type="match status" value="1"/>
</dbReference>
<dbReference type="InterPro" id="IPR051400">
    <property type="entry name" value="HAD-like_hydrolase"/>
</dbReference>
<comment type="caution">
    <text evidence="5">The sequence shown here is derived from an EMBL/GenBank/DDBJ whole genome shotgun (WGS) entry which is preliminary data.</text>
</comment>
<dbReference type="PRINTS" id="PR00413">
    <property type="entry name" value="HADHALOGNASE"/>
</dbReference>
<proteinExistence type="predicted"/>
<organism evidence="5 6">
    <name type="scientific">Selenomonas flueggei ATCC 43531</name>
    <dbReference type="NCBI Taxonomy" id="638302"/>
    <lineage>
        <taxon>Bacteria</taxon>
        <taxon>Bacillati</taxon>
        <taxon>Bacillota</taxon>
        <taxon>Negativicutes</taxon>
        <taxon>Selenomonadales</taxon>
        <taxon>Selenomonadaceae</taxon>
        <taxon>Selenomonas</taxon>
    </lineage>
</organism>